<protein>
    <submittedName>
        <fullName evidence="1">Uncharacterized protein</fullName>
    </submittedName>
</protein>
<accession>A0A0A9FSE0</accession>
<sequence>MQSTLLNCSKTVWLASGKTYSASEAENRLRNSSRYQIKSWYLIKFIC</sequence>
<evidence type="ECO:0000313" key="1">
    <source>
        <dbReference type="EMBL" id="JAE15182.1"/>
    </source>
</evidence>
<reference evidence="1" key="1">
    <citation type="submission" date="2014-09" db="EMBL/GenBank/DDBJ databases">
        <authorList>
            <person name="Magalhaes I.L.F."/>
            <person name="Oliveira U."/>
            <person name="Santos F.R."/>
            <person name="Vidigal T.H.D.A."/>
            <person name="Brescovit A.D."/>
            <person name="Santos A.J."/>
        </authorList>
    </citation>
    <scope>NUCLEOTIDE SEQUENCE</scope>
    <source>
        <tissue evidence="1">Shoot tissue taken approximately 20 cm above the soil surface</tissue>
    </source>
</reference>
<name>A0A0A9FSE0_ARUDO</name>
<proteinExistence type="predicted"/>
<organism evidence="1">
    <name type="scientific">Arundo donax</name>
    <name type="common">Giant reed</name>
    <name type="synonym">Donax arundinaceus</name>
    <dbReference type="NCBI Taxonomy" id="35708"/>
    <lineage>
        <taxon>Eukaryota</taxon>
        <taxon>Viridiplantae</taxon>
        <taxon>Streptophyta</taxon>
        <taxon>Embryophyta</taxon>
        <taxon>Tracheophyta</taxon>
        <taxon>Spermatophyta</taxon>
        <taxon>Magnoliopsida</taxon>
        <taxon>Liliopsida</taxon>
        <taxon>Poales</taxon>
        <taxon>Poaceae</taxon>
        <taxon>PACMAD clade</taxon>
        <taxon>Arundinoideae</taxon>
        <taxon>Arundineae</taxon>
        <taxon>Arundo</taxon>
    </lineage>
</organism>
<dbReference type="AlphaFoldDB" id="A0A0A9FSE0"/>
<reference evidence="1" key="2">
    <citation type="journal article" date="2015" name="Data Brief">
        <title>Shoot transcriptome of the giant reed, Arundo donax.</title>
        <authorList>
            <person name="Barrero R.A."/>
            <person name="Guerrero F.D."/>
            <person name="Moolhuijzen P."/>
            <person name="Goolsby J.A."/>
            <person name="Tidwell J."/>
            <person name="Bellgard S.E."/>
            <person name="Bellgard M.I."/>
        </authorList>
    </citation>
    <scope>NUCLEOTIDE SEQUENCE</scope>
    <source>
        <tissue evidence="1">Shoot tissue taken approximately 20 cm above the soil surface</tissue>
    </source>
</reference>
<dbReference type="EMBL" id="GBRH01182714">
    <property type="protein sequence ID" value="JAE15182.1"/>
    <property type="molecule type" value="Transcribed_RNA"/>
</dbReference>